<protein>
    <submittedName>
        <fullName evidence="4">Toxin</fullName>
    </submittedName>
</protein>
<evidence type="ECO:0000313" key="4">
    <source>
        <dbReference type="EMBL" id="NVO99167.1"/>
    </source>
</evidence>
<keyword evidence="2" id="KW-0812">Transmembrane</keyword>
<keyword evidence="2" id="KW-1133">Transmembrane helix</keyword>
<dbReference type="AlphaFoldDB" id="A0A850QS03"/>
<gene>
    <name evidence="4" type="ORF">HWA77_02960</name>
</gene>
<dbReference type="Pfam" id="PF05707">
    <property type="entry name" value="Zot"/>
    <property type="match status" value="1"/>
</dbReference>
<evidence type="ECO:0000259" key="3">
    <source>
        <dbReference type="Pfam" id="PF05707"/>
    </source>
</evidence>
<dbReference type="EMBL" id="JABXOR010000184">
    <property type="protein sequence ID" value="NVO99167.1"/>
    <property type="molecule type" value="Genomic_DNA"/>
</dbReference>
<organism evidence="4 5">
    <name type="scientific">Photobacterium damselae subsp. damselae</name>
    <name type="common">Listonella damsela</name>
    <dbReference type="NCBI Taxonomy" id="85581"/>
    <lineage>
        <taxon>Bacteria</taxon>
        <taxon>Pseudomonadati</taxon>
        <taxon>Pseudomonadota</taxon>
        <taxon>Gammaproteobacteria</taxon>
        <taxon>Vibrionales</taxon>
        <taxon>Vibrionaceae</taxon>
        <taxon>Photobacterium</taxon>
    </lineage>
</organism>
<feature type="compositionally biased region" description="Low complexity" evidence="1">
    <location>
        <begin position="304"/>
        <end position="333"/>
    </location>
</feature>
<reference evidence="4 5" key="1">
    <citation type="submission" date="2020-06" db="EMBL/GenBank/DDBJ databases">
        <title>Photobacterium damselae subsp. damselae comparative genomics.</title>
        <authorList>
            <person name="Osorio C.R."/>
        </authorList>
    </citation>
    <scope>NUCLEOTIDE SEQUENCE [LARGE SCALE GENOMIC DNA]</scope>
    <source>
        <strain evidence="4 5">TW250/03</strain>
    </source>
</reference>
<sequence length="455" mass="50901">MATSFRYGANGSYKSACAVWFDLLPNLRAGRVCVTNVEGMQPLDVIQKRLGEKFPDSTRLIRISSRNQDGIFLWQNWFCWMPIGAFVLIDECQDLFGKHVGFKMEKQQWKPFDEFADKLPSNFSELFYSSWKPVDLSVIDAGELDDTGRTQYDEQGRLLYPFEFNGAFMRHRKYNWDIVLLTPDWKQIPSEIKGCAELAKGHVNKDCFFSKRKPRIFEHHPTASASKPTKEDLVYRQKVPVDVHLLYSSTGTGQVTKSGMASALFKQPKLYISFIIFLACVGYFVYALSSVLSDSSESDKKNVESNQVSHSSSSNTKNGNTQDSSVSGGVDSAAVSNDDSKKSSGFVSSLATFFPFINDAKSAYITALNVSRVDGHTNLDLMFKVIGPSGRYYVPNSTLVSLGTEVKILDECLVELKHDNQSVYVSCPPVLDVAQVDNVDVKENVSENKTKLSLL</sequence>
<comment type="caution">
    <text evidence="4">The sequence shown here is derived from an EMBL/GenBank/DDBJ whole genome shotgun (WGS) entry which is preliminary data.</text>
</comment>
<keyword evidence="2" id="KW-0472">Membrane</keyword>
<feature type="region of interest" description="Disordered" evidence="1">
    <location>
        <begin position="297"/>
        <end position="333"/>
    </location>
</feature>
<dbReference type="Gene3D" id="3.40.50.300">
    <property type="entry name" value="P-loop containing nucleotide triphosphate hydrolases"/>
    <property type="match status" value="1"/>
</dbReference>
<accession>A0A850QS03</accession>
<evidence type="ECO:0000256" key="2">
    <source>
        <dbReference type="SAM" id="Phobius"/>
    </source>
</evidence>
<dbReference type="Proteomes" id="UP000533429">
    <property type="component" value="Unassembled WGS sequence"/>
</dbReference>
<name>A0A850QS03_PHODD</name>
<feature type="transmembrane region" description="Helical" evidence="2">
    <location>
        <begin position="270"/>
        <end position="292"/>
    </location>
</feature>
<evidence type="ECO:0000313" key="5">
    <source>
        <dbReference type="Proteomes" id="UP000533429"/>
    </source>
</evidence>
<dbReference type="InterPro" id="IPR008900">
    <property type="entry name" value="Zot_N"/>
</dbReference>
<feature type="domain" description="Zona occludens toxin N-terminal" evidence="3">
    <location>
        <begin position="2"/>
        <end position="254"/>
    </location>
</feature>
<dbReference type="InterPro" id="IPR027417">
    <property type="entry name" value="P-loop_NTPase"/>
</dbReference>
<proteinExistence type="predicted"/>
<evidence type="ECO:0000256" key="1">
    <source>
        <dbReference type="SAM" id="MobiDB-lite"/>
    </source>
</evidence>